<dbReference type="AlphaFoldDB" id="A0AAV6URB1"/>
<dbReference type="PANTHER" id="PTHR10380">
    <property type="entry name" value="CUTICLE PROTEIN"/>
    <property type="match status" value="1"/>
</dbReference>
<dbReference type="GO" id="GO:0008010">
    <property type="term" value="F:structural constituent of chitin-based larval cuticle"/>
    <property type="evidence" value="ECO:0007669"/>
    <property type="project" value="TreeGrafter"/>
</dbReference>
<name>A0AAV6URB1_9ARAC</name>
<evidence type="ECO:0000313" key="5">
    <source>
        <dbReference type="Proteomes" id="UP000827092"/>
    </source>
</evidence>
<proteinExistence type="predicted"/>
<comment type="caution">
    <text evidence="4">The sequence shown here is derived from an EMBL/GenBank/DDBJ whole genome shotgun (WGS) entry which is preliminary data.</text>
</comment>
<keyword evidence="1" id="KW-0193">Cuticle</keyword>
<dbReference type="InterPro" id="IPR050468">
    <property type="entry name" value="Cuticle_Struct_Prot"/>
</dbReference>
<feature type="region of interest" description="Disordered" evidence="2">
    <location>
        <begin position="495"/>
        <end position="515"/>
    </location>
</feature>
<dbReference type="PANTHER" id="PTHR10380:SF235">
    <property type="entry name" value="CUTICULAR PROTEIN 73D, ISOFORM B"/>
    <property type="match status" value="1"/>
</dbReference>
<sequence length="673" mass="73828">MSIQCFLCISWFVIVAAQEIRDVYPNSGNYTGEIENFGNLENGQSHLWLLSRDGPVPVGLNRDWSPESGYPGVQTVTSQQRGAYGYRLRGSQTPVEVLQGLTDQTRESNGDFLVFSQENSNSNTNPNLERTFLNLQDPESVLVELPIELASGFWESPRPNIIQELSTGRSISARVDPSALQLGAVNGEQDQYQAFIPNREGTSRLPVTTSENTSEVATQNVQSLGIASHPVSSSLESNYTASVQSASREYARLPANGRKASGNSGDVVGSNNQQLYQISYEAPTQTQNNVGLTLTPEDIEILERLGILSSLNLEGVESSNNSEISSDVDSQREYENDPILLDNVGQVYNFLPEGRYDTNISDVVFIEFPEFSTSRFHGNIPTNSDVENVHPVPFVISNSLANADNRLQNNNESADAPVFNGTSLTSEQIKEILKFLGLNNPLPTNKTSIQEDTLPMPKENETIVDSGTVAQDLETPTKISNVSDAQFKLSNESFDASSSAKSHQENAISNREYTDDSHLGLVRSGRIQPRVLEKAENQASVRENEVQLLSPRVSPESSRKSDILRKLIEKPKPYAFGFQQSDVNGIIQYRDESADATGSVKGSYGYRDALGVYRNVNYIADDNGYHAVVRTNEPGTISHNPADTVIVAELPPQAAVAQMLAYLRRNSSISSSV</sequence>
<dbReference type="PROSITE" id="PS51155">
    <property type="entry name" value="CHIT_BIND_RR_2"/>
    <property type="match status" value="1"/>
</dbReference>
<reference evidence="4 5" key="1">
    <citation type="journal article" date="2022" name="Nat. Ecol. Evol.">
        <title>A masculinizing supergene underlies an exaggerated male reproductive morph in a spider.</title>
        <authorList>
            <person name="Hendrickx F."/>
            <person name="De Corte Z."/>
            <person name="Sonet G."/>
            <person name="Van Belleghem S.M."/>
            <person name="Kostlbacher S."/>
            <person name="Vangestel C."/>
        </authorList>
    </citation>
    <scope>NUCLEOTIDE SEQUENCE [LARGE SCALE GENOMIC DNA]</scope>
    <source>
        <strain evidence="4">W744_W776</strain>
    </source>
</reference>
<feature type="signal peptide" evidence="3">
    <location>
        <begin position="1"/>
        <end position="17"/>
    </location>
</feature>
<organism evidence="4 5">
    <name type="scientific">Oedothorax gibbosus</name>
    <dbReference type="NCBI Taxonomy" id="931172"/>
    <lineage>
        <taxon>Eukaryota</taxon>
        <taxon>Metazoa</taxon>
        <taxon>Ecdysozoa</taxon>
        <taxon>Arthropoda</taxon>
        <taxon>Chelicerata</taxon>
        <taxon>Arachnida</taxon>
        <taxon>Araneae</taxon>
        <taxon>Araneomorphae</taxon>
        <taxon>Entelegynae</taxon>
        <taxon>Araneoidea</taxon>
        <taxon>Linyphiidae</taxon>
        <taxon>Erigoninae</taxon>
        <taxon>Oedothorax</taxon>
    </lineage>
</organism>
<feature type="chain" id="PRO_5043338914" description="Cuticle protein 6" evidence="3">
    <location>
        <begin position="18"/>
        <end position="673"/>
    </location>
</feature>
<dbReference type="Pfam" id="PF00379">
    <property type="entry name" value="Chitin_bind_4"/>
    <property type="match status" value="1"/>
</dbReference>
<dbReference type="InterPro" id="IPR000618">
    <property type="entry name" value="Insect_cuticle"/>
</dbReference>
<accession>A0AAV6URB1</accession>
<evidence type="ECO:0000256" key="2">
    <source>
        <dbReference type="SAM" id="MobiDB-lite"/>
    </source>
</evidence>
<gene>
    <name evidence="4" type="ORF">JTE90_004229</name>
</gene>
<keyword evidence="3" id="KW-0732">Signal</keyword>
<dbReference type="GO" id="GO:0062129">
    <property type="term" value="C:chitin-based extracellular matrix"/>
    <property type="evidence" value="ECO:0007669"/>
    <property type="project" value="TreeGrafter"/>
</dbReference>
<dbReference type="Proteomes" id="UP000827092">
    <property type="component" value="Unassembled WGS sequence"/>
</dbReference>
<keyword evidence="5" id="KW-1185">Reference proteome</keyword>
<feature type="compositionally biased region" description="Polar residues" evidence="2">
    <location>
        <begin position="495"/>
        <end position="511"/>
    </location>
</feature>
<evidence type="ECO:0000313" key="4">
    <source>
        <dbReference type="EMBL" id="KAG8186253.1"/>
    </source>
</evidence>
<dbReference type="EMBL" id="JAFNEN010000308">
    <property type="protein sequence ID" value="KAG8186253.1"/>
    <property type="molecule type" value="Genomic_DNA"/>
</dbReference>
<evidence type="ECO:0000256" key="3">
    <source>
        <dbReference type="SAM" id="SignalP"/>
    </source>
</evidence>
<protein>
    <recommendedName>
        <fullName evidence="6">Cuticle protein 6</fullName>
    </recommendedName>
</protein>
<evidence type="ECO:0008006" key="6">
    <source>
        <dbReference type="Google" id="ProtNLM"/>
    </source>
</evidence>
<evidence type="ECO:0000256" key="1">
    <source>
        <dbReference type="PROSITE-ProRule" id="PRU00497"/>
    </source>
</evidence>